<name>A0ABW5D9K6_9BACT</name>
<dbReference type="RefSeq" id="WP_386820541.1">
    <property type="nucleotide sequence ID" value="NZ_JBHUIT010000024.1"/>
</dbReference>
<evidence type="ECO:0000313" key="3">
    <source>
        <dbReference type="Proteomes" id="UP001597375"/>
    </source>
</evidence>
<dbReference type="Gene3D" id="3.40.50.1820">
    <property type="entry name" value="alpha/beta hydrolase"/>
    <property type="match status" value="1"/>
</dbReference>
<sequence length="736" mass="81670">MISFTDSGSVLGAMEIRPGGMVSRIADGETGVSYHVYAPEDHGKEDLSPLLIVFSPGGDGKGIAGKIRETANEKGWIVVGCDNLRNGMKDHELELKMEDEVLDDILANVPHDGKRRYLGGFSGGAMRAYGLSVRRKDEVAGILAYGGWLGGPSYQGEAYPPGLSIAMVNGIDDQGASGWMPIDTRTLRKRGSTVKHFAFEGGHSVAPEEVTAQALSWFDSQRLQGGVDADLLPLDLLVVADDAERREDFVGFLKKHFRDVSAATSDQLTMAKANQADVLVLDSTVRTLPERYTKAMVMIGSSAAMTGERYGSKIDWLCQCLDNEAYLVDTQHAIFKEPIEVKPTLEKKRCPHTGLVIEAWKVEETQKTPGLVASRAHFENAEDSEIISGGVNMKGVRGVPLVREAHRLLWGFIAPPREMTEEGRSVFVNAIVWIHNYDGEQQTSFKGIHERETVQSVLKSPYVDRENLIRWFPKALLEKLNYDKEKLLSHFKGRMDYVHVPTGGGQLTIDLDAERFGTPNHAPGSVTKWIELLGGEEKKTAQALLYRYTGKKIRRQKHWAEWWEANRDHLVFSDSDGYRFVPEAGSEPPTAEIEDGGLTDISPILFDTKLGKVPHIIAGVSYQYPGKKVILEIRARVKEGWHFYSATGDNGTNLPTEIKVKLPQGMSFDGGWQYPEADEGKLNDNAIFRRTVLVGKEPVDAAEISGTIKFQACKETRCLMPQNFSFSLPLRIVERH</sequence>
<dbReference type="Proteomes" id="UP001597375">
    <property type="component" value="Unassembled WGS sequence"/>
</dbReference>
<dbReference type="InterPro" id="IPR028250">
    <property type="entry name" value="DsbDN"/>
</dbReference>
<dbReference type="SUPFAM" id="SSF53474">
    <property type="entry name" value="alpha/beta-Hydrolases"/>
    <property type="match status" value="1"/>
</dbReference>
<dbReference type="Pfam" id="PF11412">
    <property type="entry name" value="DsbD_N"/>
    <property type="match status" value="1"/>
</dbReference>
<evidence type="ECO:0000313" key="2">
    <source>
        <dbReference type="EMBL" id="MFD2257255.1"/>
    </source>
</evidence>
<accession>A0ABW5D9K6</accession>
<reference evidence="3" key="1">
    <citation type="journal article" date="2019" name="Int. J. Syst. Evol. Microbiol.">
        <title>The Global Catalogue of Microorganisms (GCM) 10K type strain sequencing project: providing services to taxonomists for standard genome sequencing and annotation.</title>
        <authorList>
            <consortium name="The Broad Institute Genomics Platform"/>
            <consortium name="The Broad Institute Genome Sequencing Center for Infectious Disease"/>
            <person name="Wu L."/>
            <person name="Ma J."/>
        </authorList>
    </citation>
    <scope>NUCLEOTIDE SEQUENCE [LARGE SCALE GENOMIC DNA]</scope>
    <source>
        <strain evidence="3">CGMCC 4.7106</strain>
    </source>
</reference>
<dbReference type="EMBL" id="JBHUIT010000024">
    <property type="protein sequence ID" value="MFD2257255.1"/>
    <property type="molecule type" value="Genomic_DNA"/>
</dbReference>
<evidence type="ECO:0000259" key="1">
    <source>
        <dbReference type="Pfam" id="PF11412"/>
    </source>
</evidence>
<organism evidence="2 3">
    <name type="scientific">Luteolibacter algae</name>
    <dbReference type="NCBI Taxonomy" id="454151"/>
    <lineage>
        <taxon>Bacteria</taxon>
        <taxon>Pseudomonadati</taxon>
        <taxon>Verrucomicrobiota</taxon>
        <taxon>Verrucomicrobiia</taxon>
        <taxon>Verrucomicrobiales</taxon>
        <taxon>Verrucomicrobiaceae</taxon>
        <taxon>Luteolibacter</taxon>
    </lineage>
</organism>
<dbReference type="InterPro" id="IPR029058">
    <property type="entry name" value="AB_hydrolase_fold"/>
</dbReference>
<keyword evidence="3" id="KW-1185">Reference proteome</keyword>
<feature type="domain" description="Thiol:disulfide interchange protein DsbD N-terminal" evidence="1">
    <location>
        <begin position="622"/>
        <end position="724"/>
    </location>
</feature>
<comment type="caution">
    <text evidence="2">The sequence shown here is derived from an EMBL/GenBank/DDBJ whole genome shotgun (WGS) entry which is preliminary data.</text>
</comment>
<protein>
    <submittedName>
        <fullName evidence="2">Protein-disulfide reductase DsbD domain-containing protein</fullName>
    </submittedName>
</protein>
<proteinExistence type="predicted"/>
<gene>
    <name evidence="2" type="ORF">ACFSSA_11265</name>
</gene>